<accession>A0A9P4S3U7</accession>
<comment type="similarity">
    <text evidence="1 9">Belongs to the eukaryotic-type primase small subunit family.</text>
</comment>
<dbReference type="InterPro" id="IPR014052">
    <property type="entry name" value="DNA_primase_ssu_euk/arc"/>
</dbReference>
<evidence type="ECO:0000256" key="4">
    <source>
        <dbReference type="ARBA" id="ARBA00022679"/>
    </source>
</evidence>
<dbReference type="EMBL" id="MU006107">
    <property type="protein sequence ID" value="KAF2835659.1"/>
    <property type="molecule type" value="Genomic_DNA"/>
</dbReference>
<dbReference type="NCBIfam" id="TIGR00335">
    <property type="entry name" value="primase_sml"/>
    <property type="match status" value="1"/>
</dbReference>
<evidence type="ECO:0000256" key="10">
    <source>
        <dbReference type="SAM" id="MobiDB-lite"/>
    </source>
</evidence>
<dbReference type="PANTHER" id="PTHR10536">
    <property type="entry name" value="DNA PRIMASE SMALL SUBUNIT"/>
    <property type="match status" value="1"/>
</dbReference>
<organism evidence="11 12">
    <name type="scientific">Patellaria atrata CBS 101060</name>
    <dbReference type="NCBI Taxonomy" id="1346257"/>
    <lineage>
        <taxon>Eukaryota</taxon>
        <taxon>Fungi</taxon>
        <taxon>Dikarya</taxon>
        <taxon>Ascomycota</taxon>
        <taxon>Pezizomycotina</taxon>
        <taxon>Dothideomycetes</taxon>
        <taxon>Dothideomycetes incertae sedis</taxon>
        <taxon>Patellariales</taxon>
        <taxon>Patellariaceae</taxon>
        <taxon>Patellaria</taxon>
    </lineage>
</organism>
<dbReference type="Proteomes" id="UP000799429">
    <property type="component" value="Unassembled WGS sequence"/>
</dbReference>
<evidence type="ECO:0000256" key="6">
    <source>
        <dbReference type="ARBA" id="ARBA00022705"/>
    </source>
</evidence>
<dbReference type="CDD" id="cd04860">
    <property type="entry name" value="AE_Prim_S"/>
    <property type="match status" value="1"/>
</dbReference>
<keyword evidence="7" id="KW-0479">Metal-binding</keyword>
<keyword evidence="12" id="KW-1185">Reference proteome</keyword>
<keyword evidence="6 9" id="KW-0235">DNA replication</keyword>
<feature type="compositionally biased region" description="Acidic residues" evidence="10">
    <location>
        <begin position="48"/>
        <end position="57"/>
    </location>
</feature>
<comment type="caution">
    <text evidence="11">The sequence shown here is derived from an EMBL/GenBank/DDBJ whole genome shotgun (WGS) entry which is preliminary data.</text>
</comment>
<evidence type="ECO:0000313" key="11">
    <source>
        <dbReference type="EMBL" id="KAF2835659.1"/>
    </source>
</evidence>
<feature type="compositionally biased region" description="Low complexity" evidence="10">
    <location>
        <begin position="25"/>
        <end position="35"/>
    </location>
</feature>
<keyword evidence="5" id="KW-0548">Nucleotidyltransferase</keyword>
<dbReference type="InterPro" id="IPR002755">
    <property type="entry name" value="DNA_primase_S"/>
</dbReference>
<evidence type="ECO:0000256" key="1">
    <source>
        <dbReference type="ARBA" id="ARBA00009762"/>
    </source>
</evidence>
<keyword evidence="8" id="KW-0804">Transcription</keyword>
<evidence type="ECO:0000256" key="2">
    <source>
        <dbReference type="ARBA" id="ARBA00022478"/>
    </source>
</evidence>
<evidence type="ECO:0000256" key="7">
    <source>
        <dbReference type="ARBA" id="ARBA00022723"/>
    </source>
</evidence>
<dbReference type="GO" id="GO:0005658">
    <property type="term" value="C:alpha DNA polymerase:primase complex"/>
    <property type="evidence" value="ECO:0007669"/>
    <property type="project" value="UniProtKB-ARBA"/>
</dbReference>
<evidence type="ECO:0000313" key="12">
    <source>
        <dbReference type="Proteomes" id="UP000799429"/>
    </source>
</evidence>
<dbReference type="GO" id="GO:0046872">
    <property type="term" value="F:metal ion binding"/>
    <property type="evidence" value="ECO:0007669"/>
    <property type="project" value="UniProtKB-KW"/>
</dbReference>
<keyword evidence="2 9" id="KW-0240">DNA-directed RNA polymerase</keyword>
<sequence>MPHSENSQDEDLVLPDAPSLQNEPSQSQTISQSTIVEDNKENVKLEDMFDDDNEDEYSSSAPPAQIKGEDSSQPMPQSLGRFSDSDVMRAFYQRLFPFRYLFQWLNHSPNPEDTNDFRHREFAFTLQNDVYLRYQSFKTADTLRKQCMDMIPTRFEIGPVYSTNPRERKSLPKSAAFRPLTKELVFDIDMTDYDEIRTCCTGASICHRCWTFITMAIKVVDAALKDDFGFKHIMWVYSGRRGAHAWVCDKRARELDDQKRRAIAGYLELVKGGDKSSKKVNIRRPLHPHLDRSLRILKEFFPTSILADQDPWENPKKAAHLLTLLPDAQLNSALQKKWDSAPSRSSTSKWNDIDTLAESGINPNLDTKKLMQAKQDVILEYTYPRLDAEVSKKLNHLLKSPFCVHPGTGRICVPIDVRRVEEFDPLDVPTVTELLADINSWKKDDSEKKVQDWEKTRLKPYVDFFKGFVSSLLKGEKTSIKRERDGMEY</sequence>
<evidence type="ECO:0000256" key="9">
    <source>
        <dbReference type="RuleBase" id="RU003514"/>
    </source>
</evidence>
<keyword evidence="4 9" id="KW-0808">Transferase</keyword>
<dbReference type="OrthoDB" id="19606at2759"/>
<dbReference type="AlphaFoldDB" id="A0A9P4S3U7"/>
<dbReference type="GO" id="GO:0003899">
    <property type="term" value="F:DNA-directed RNA polymerase activity"/>
    <property type="evidence" value="ECO:0007669"/>
    <property type="project" value="InterPro"/>
</dbReference>
<reference evidence="11" key="1">
    <citation type="journal article" date="2020" name="Stud. Mycol.">
        <title>101 Dothideomycetes genomes: a test case for predicting lifestyles and emergence of pathogens.</title>
        <authorList>
            <person name="Haridas S."/>
            <person name="Albert R."/>
            <person name="Binder M."/>
            <person name="Bloem J."/>
            <person name="Labutti K."/>
            <person name="Salamov A."/>
            <person name="Andreopoulos B."/>
            <person name="Baker S."/>
            <person name="Barry K."/>
            <person name="Bills G."/>
            <person name="Bluhm B."/>
            <person name="Cannon C."/>
            <person name="Castanera R."/>
            <person name="Culley D."/>
            <person name="Daum C."/>
            <person name="Ezra D."/>
            <person name="Gonzalez J."/>
            <person name="Henrissat B."/>
            <person name="Kuo A."/>
            <person name="Liang C."/>
            <person name="Lipzen A."/>
            <person name="Lutzoni F."/>
            <person name="Magnuson J."/>
            <person name="Mondo S."/>
            <person name="Nolan M."/>
            <person name="Ohm R."/>
            <person name="Pangilinan J."/>
            <person name="Park H.-J."/>
            <person name="Ramirez L."/>
            <person name="Alfaro M."/>
            <person name="Sun H."/>
            <person name="Tritt A."/>
            <person name="Yoshinaga Y."/>
            <person name="Zwiers L.-H."/>
            <person name="Turgeon B."/>
            <person name="Goodwin S."/>
            <person name="Spatafora J."/>
            <person name="Crous P."/>
            <person name="Grigoriev I."/>
        </authorList>
    </citation>
    <scope>NUCLEOTIDE SEQUENCE</scope>
    <source>
        <strain evidence="11">CBS 101060</strain>
    </source>
</reference>
<evidence type="ECO:0000256" key="8">
    <source>
        <dbReference type="ARBA" id="ARBA00023163"/>
    </source>
</evidence>
<dbReference type="FunFam" id="3.90.920.10:FF:000002">
    <property type="entry name" value="DNA primase"/>
    <property type="match status" value="1"/>
</dbReference>
<keyword evidence="3 9" id="KW-0639">Primosome</keyword>
<dbReference type="Gene3D" id="3.90.920.10">
    <property type="entry name" value="DNA primase, PRIM domain"/>
    <property type="match status" value="1"/>
</dbReference>
<name>A0A9P4S3U7_9PEZI</name>
<evidence type="ECO:0000256" key="5">
    <source>
        <dbReference type="ARBA" id="ARBA00022695"/>
    </source>
</evidence>
<dbReference type="Pfam" id="PF01896">
    <property type="entry name" value="DNA_primase_S"/>
    <property type="match status" value="1"/>
</dbReference>
<dbReference type="SUPFAM" id="SSF56747">
    <property type="entry name" value="Prim-pol domain"/>
    <property type="match status" value="1"/>
</dbReference>
<evidence type="ECO:0000256" key="3">
    <source>
        <dbReference type="ARBA" id="ARBA00022515"/>
    </source>
</evidence>
<dbReference type="GO" id="GO:0006269">
    <property type="term" value="P:DNA replication, synthesis of primer"/>
    <property type="evidence" value="ECO:0007669"/>
    <property type="project" value="UniProtKB-KW"/>
</dbReference>
<protein>
    <recommendedName>
        <fullName evidence="9">DNA primase</fullName>
        <ecNumber evidence="9">2.7.7.-</ecNumber>
    </recommendedName>
</protein>
<dbReference type="EC" id="2.7.7.-" evidence="9"/>
<feature type="region of interest" description="Disordered" evidence="10">
    <location>
        <begin position="1"/>
        <end position="77"/>
    </location>
</feature>
<gene>
    <name evidence="11" type="ORF">M501DRAFT_1019654</name>
</gene>
<proteinExistence type="inferred from homology"/>
<feature type="compositionally biased region" description="Basic and acidic residues" evidence="10">
    <location>
        <begin position="37"/>
        <end position="47"/>
    </location>
</feature>